<keyword evidence="10" id="KW-1185">Reference proteome</keyword>
<feature type="transmembrane region" description="Helical" evidence="8">
    <location>
        <begin position="750"/>
        <end position="771"/>
    </location>
</feature>
<evidence type="ECO:0000256" key="8">
    <source>
        <dbReference type="SAM" id="Phobius"/>
    </source>
</evidence>
<evidence type="ECO:0000256" key="4">
    <source>
        <dbReference type="ARBA" id="ARBA00022776"/>
    </source>
</evidence>
<keyword evidence="4" id="KW-0498">Mitosis</keyword>
<dbReference type="Pfam" id="PF10345">
    <property type="entry name" value="Cohesin_load"/>
    <property type="match status" value="1"/>
</dbReference>
<evidence type="ECO:0000256" key="3">
    <source>
        <dbReference type="ARBA" id="ARBA00022618"/>
    </source>
</evidence>
<dbReference type="GO" id="GO:0005634">
    <property type="term" value="C:nucleus"/>
    <property type="evidence" value="ECO:0007669"/>
    <property type="project" value="UniProtKB-SubCell"/>
</dbReference>
<name>A0AAW1RRZ6_9CHLO</name>
<evidence type="ECO:0000313" key="10">
    <source>
        <dbReference type="Proteomes" id="UP001445335"/>
    </source>
</evidence>
<keyword evidence="8" id="KW-1133">Transmembrane helix</keyword>
<evidence type="ECO:0000256" key="7">
    <source>
        <dbReference type="ARBA" id="ARBA00023306"/>
    </source>
</evidence>
<evidence type="ECO:0000256" key="5">
    <source>
        <dbReference type="ARBA" id="ARBA00022829"/>
    </source>
</evidence>
<gene>
    <name evidence="9" type="ORF">WJX81_000347</name>
</gene>
<organism evidence="9 10">
    <name type="scientific">Elliptochloris bilobata</name>
    <dbReference type="NCBI Taxonomy" id="381761"/>
    <lineage>
        <taxon>Eukaryota</taxon>
        <taxon>Viridiplantae</taxon>
        <taxon>Chlorophyta</taxon>
        <taxon>core chlorophytes</taxon>
        <taxon>Trebouxiophyceae</taxon>
        <taxon>Trebouxiophyceae incertae sedis</taxon>
        <taxon>Elliptochloris clade</taxon>
        <taxon>Elliptochloris</taxon>
    </lineage>
</organism>
<evidence type="ECO:0000256" key="6">
    <source>
        <dbReference type="ARBA" id="ARBA00023242"/>
    </source>
</evidence>
<keyword evidence="8" id="KW-0812">Transmembrane</keyword>
<keyword evidence="6" id="KW-0539">Nucleus</keyword>
<evidence type="ECO:0000256" key="1">
    <source>
        <dbReference type="ARBA" id="ARBA00004123"/>
    </source>
</evidence>
<keyword evidence="3" id="KW-0132">Cell division</keyword>
<keyword evidence="7" id="KW-0131">Cell cycle</keyword>
<dbReference type="GO" id="GO:0007059">
    <property type="term" value="P:chromosome segregation"/>
    <property type="evidence" value="ECO:0007669"/>
    <property type="project" value="UniProtKB-KW"/>
</dbReference>
<keyword evidence="8" id="KW-0472">Membrane</keyword>
<dbReference type="EMBL" id="JALJOU010000027">
    <property type="protein sequence ID" value="KAK9835946.1"/>
    <property type="molecule type" value="Genomic_DNA"/>
</dbReference>
<dbReference type="InterPro" id="IPR019440">
    <property type="entry name" value="MAU2"/>
</dbReference>
<dbReference type="Proteomes" id="UP001445335">
    <property type="component" value="Unassembled WGS sequence"/>
</dbReference>
<comment type="caution">
    <text evidence="9">The sequence shown here is derived from an EMBL/GenBank/DDBJ whole genome shotgun (WGS) entry which is preliminary data.</text>
</comment>
<dbReference type="PANTHER" id="PTHR21394">
    <property type="entry name" value="MAU2 CHROMATID COHESION FACTOR HOMOLOG"/>
    <property type="match status" value="1"/>
</dbReference>
<keyword evidence="5" id="KW-0159">Chromosome partition</keyword>
<comment type="similarity">
    <text evidence="2">Belongs to the SCC4/mau-2 family.</text>
</comment>
<evidence type="ECO:0000256" key="2">
    <source>
        <dbReference type="ARBA" id="ARBA00008585"/>
    </source>
</evidence>
<sequence length="789" mass="81443">MHVAERKDLAITLRITQRMKCVDMAISAAADAVKALLSGVAVASVVAGKEAFGVQSPALDIVIGGSLVLPPAGGNQLAEARSRLRLARLLLAHTQNLLAGRKQLDRALLLSSTGAGAAELRCGVLSELAHCQALLSEQRQRHTLAQAVALCRDAQGTAWGPQMRRWALHFEFRQAAAAAAAGDAAAAEAHLDVAAAAAAGQGTPDLQILALLARIQLAASTGRLTAAEASLPDAESLLASLEQALPAAAQGGGTVGRTAPAVSTARLRLHHRVLRVLVLLAAGRTGDLQAPGKGNNALLEVEELNAAAAAAAAAVNPPTPPCSRTADGPVWLSDPPVWLPAGGAAAAACLAAAGCLRPGGRLGEAAAQLAHGRQLLGESLAALCVDLEVGEQSVAAMVAPDARALLTLEALHRESAVLVHLTQADLGGAQRELVALLGLAARFPSYLAPLQALLHMLVGHYAHVAGCFSEAARHFQGAAAASGASNQTQRLAAAYAALAALAGGAPDAPAVALEALKAAGLYPVVNRALPQQERAAALLAGGRVRLAAGDALTAKLDLQRALGLAHKNLANQQLVVQALTALAPQMAAGGDAEGAHNMLMSASTLAKALRDLPSQVEETLSTIEMMAILPARLPSPLCVRQSPVGWRGRPRRAALPGHASVVCAARLKGDSDYEGVSFHQPLSVLKLFKTKEERSALAEKLRYDYSFSTKVDVDVDKMLSLVLSVAAVSVIVGKETLCSVFGSESLTVDFGIAGLLVWLYFTASNLVGNLAKRHIIKMQLEELYKLAHA</sequence>
<accession>A0AAW1RRZ6</accession>
<dbReference type="AlphaFoldDB" id="A0AAW1RRZ6"/>
<dbReference type="GO" id="GO:0051301">
    <property type="term" value="P:cell division"/>
    <property type="evidence" value="ECO:0007669"/>
    <property type="project" value="UniProtKB-KW"/>
</dbReference>
<protein>
    <submittedName>
        <fullName evidence="9">Uncharacterized protein</fullName>
    </submittedName>
</protein>
<comment type="subcellular location">
    <subcellularLocation>
        <location evidence="1">Nucleus</location>
    </subcellularLocation>
</comment>
<proteinExistence type="inferred from homology"/>
<reference evidence="9 10" key="1">
    <citation type="journal article" date="2024" name="Nat. Commun.">
        <title>Phylogenomics reveals the evolutionary origins of lichenization in chlorophyte algae.</title>
        <authorList>
            <person name="Puginier C."/>
            <person name="Libourel C."/>
            <person name="Otte J."/>
            <person name="Skaloud P."/>
            <person name="Haon M."/>
            <person name="Grisel S."/>
            <person name="Petersen M."/>
            <person name="Berrin J.G."/>
            <person name="Delaux P.M."/>
            <person name="Dal Grande F."/>
            <person name="Keller J."/>
        </authorList>
    </citation>
    <scope>NUCLEOTIDE SEQUENCE [LARGE SCALE GENOMIC DNA]</scope>
    <source>
        <strain evidence="9 10">SAG 245.80</strain>
    </source>
</reference>
<dbReference type="GO" id="GO:0007064">
    <property type="term" value="P:mitotic sister chromatid cohesion"/>
    <property type="evidence" value="ECO:0007669"/>
    <property type="project" value="InterPro"/>
</dbReference>
<evidence type="ECO:0000313" key="9">
    <source>
        <dbReference type="EMBL" id="KAK9835946.1"/>
    </source>
</evidence>